<proteinExistence type="predicted"/>
<reference evidence="1" key="1">
    <citation type="submission" date="2022-12" db="EMBL/GenBank/DDBJ databases">
        <title>Genome sequence of HCMS5-2.</title>
        <authorList>
            <person name="Woo H."/>
        </authorList>
    </citation>
    <scope>NUCLEOTIDE SEQUENCE</scope>
    <source>
        <strain evidence="1">HCMS5-2</strain>
    </source>
</reference>
<gene>
    <name evidence="1" type="ORF">O0955_13005</name>
</gene>
<dbReference type="EMBL" id="JAPWGM010000004">
    <property type="protein sequence ID" value="MCZ4244924.1"/>
    <property type="molecule type" value="Genomic_DNA"/>
</dbReference>
<protein>
    <submittedName>
        <fullName evidence="1">Uncharacterized protein</fullName>
    </submittedName>
</protein>
<organism evidence="1 2">
    <name type="scientific">Pedobacter punctiformis</name>
    <dbReference type="NCBI Taxonomy" id="3004097"/>
    <lineage>
        <taxon>Bacteria</taxon>
        <taxon>Pseudomonadati</taxon>
        <taxon>Bacteroidota</taxon>
        <taxon>Sphingobacteriia</taxon>
        <taxon>Sphingobacteriales</taxon>
        <taxon>Sphingobacteriaceae</taxon>
        <taxon>Pedobacter</taxon>
    </lineage>
</organism>
<comment type="caution">
    <text evidence="1">The sequence shown here is derived from an EMBL/GenBank/DDBJ whole genome shotgun (WGS) entry which is preliminary data.</text>
</comment>
<dbReference type="Proteomes" id="UP001144347">
    <property type="component" value="Unassembled WGS sequence"/>
</dbReference>
<name>A0ABT4LAJ5_9SPHI</name>
<dbReference type="RefSeq" id="WP_269427977.1">
    <property type="nucleotide sequence ID" value="NZ_JAPWGM010000004.1"/>
</dbReference>
<keyword evidence="2" id="KW-1185">Reference proteome</keyword>
<evidence type="ECO:0000313" key="1">
    <source>
        <dbReference type="EMBL" id="MCZ4244924.1"/>
    </source>
</evidence>
<sequence length="78" mass="9015">MESAPVVQAIQGKGLVQFMREIELPGEENAVPFPVEKTAYLRNQASSTMKYEFPDRVYSVSNRGDKTLVYWERRESCR</sequence>
<accession>A0ABT4LAJ5</accession>
<evidence type="ECO:0000313" key="2">
    <source>
        <dbReference type="Proteomes" id="UP001144347"/>
    </source>
</evidence>